<evidence type="ECO:0000313" key="2">
    <source>
        <dbReference type="EMBL" id="AOM77552.1"/>
    </source>
</evidence>
<sequence length="149" mass="17274">MIPKNNRCIMSVPALSLHKKVFQERKMSMKNERPNKRKGGTEWNHSESLRVQIALEYLDGDFSQVQIERKYGLSPNTVYRFVSWYKSNHNHLMPEAVNVAEELPFSAKERRELEKRLALSELKVAVLEKVIAIANEEYGTDLKKKAATK</sequence>
<evidence type="ECO:0000259" key="1">
    <source>
        <dbReference type="Pfam" id="PF13518"/>
    </source>
</evidence>
<reference evidence="2 3" key="1">
    <citation type="submission" date="2016-08" db="EMBL/GenBank/DDBJ databases">
        <authorList>
            <person name="Seilhamer J.J."/>
        </authorList>
    </citation>
    <scope>NUCLEOTIDE SEQUENCE [LARGE SCALE GENOMIC DNA]</scope>
    <source>
        <strain evidence="2 3">DX4</strain>
    </source>
</reference>
<keyword evidence="3" id="KW-1185">Reference proteome</keyword>
<dbReference type="Pfam" id="PF13518">
    <property type="entry name" value="HTH_28"/>
    <property type="match status" value="1"/>
</dbReference>
<feature type="domain" description="Insertion element IS150 protein InsJ-like helix-turn-helix" evidence="1">
    <location>
        <begin position="50"/>
        <end position="86"/>
    </location>
</feature>
<dbReference type="Proteomes" id="UP000094313">
    <property type="component" value="Chromosome"/>
</dbReference>
<dbReference type="InterPro" id="IPR055247">
    <property type="entry name" value="InsJ-like_HTH"/>
</dbReference>
<protein>
    <recommendedName>
        <fullName evidence="1">Insertion element IS150 protein InsJ-like helix-turn-helix domain-containing protein</fullName>
    </recommendedName>
</protein>
<accession>A0A1D7QFS9</accession>
<dbReference type="EMBL" id="CP017141">
    <property type="protein sequence ID" value="AOM77552.1"/>
    <property type="molecule type" value="Genomic_DNA"/>
</dbReference>
<evidence type="ECO:0000313" key="3">
    <source>
        <dbReference type="Proteomes" id="UP000094313"/>
    </source>
</evidence>
<dbReference type="KEGG" id="psty:BFS30_10440"/>
<organism evidence="2 3">
    <name type="scientific">Pedobacter steynii</name>
    <dbReference type="NCBI Taxonomy" id="430522"/>
    <lineage>
        <taxon>Bacteria</taxon>
        <taxon>Pseudomonadati</taxon>
        <taxon>Bacteroidota</taxon>
        <taxon>Sphingobacteriia</taxon>
        <taxon>Sphingobacteriales</taxon>
        <taxon>Sphingobacteriaceae</taxon>
        <taxon>Pedobacter</taxon>
    </lineage>
</organism>
<name>A0A1D7QFS9_9SPHI</name>
<proteinExistence type="predicted"/>
<gene>
    <name evidence="2" type="ORF">BFS30_10440</name>
</gene>
<dbReference type="AlphaFoldDB" id="A0A1D7QFS9"/>
<dbReference type="SUPFAM" id="SSF46689">
    <property type="entry name" value="Homeodomain-like"/>
    <property type="match status" value="1"/>
</dbReference>
<dbReference type="InterPro" id="IPR009057">
    <property type="entry name" value="Homeodomain-like_sf"/>
</dbReference>
<dbReference type="OrthoDB" id="839288at2"/>